<proteinExistence type="predicted"/>
<reference evidence="1 2" key="1">
    <citation type="submission" date="2019-11" db="EMBL/GenBank/DDBJ databases">
        <title>Pedobacter sp. HMF7647 Genome sequencing and assembly.</title>
        <authorList>
            <person name="Kang H."/>
            <person name="Kim H."/>
            <person name="Joh K."/>
        </authorList>
    </citation>
    <scope>NUCLEOTIDE SEQUENCE [LARGE SCALE GENOMIC DNA]</scope>
    <source>
        <strain evidence="1 2">HMF7647</strain>
    </source>
</reference>
<dbReference type="RefSeq" id="WP_160845997.1">
    <property type="nucleotide sequence ID" value="NZ_WVHT01000010.1"/>
</dbReference>
<dbReference type="Proteomes" id="UP000466586">
    <property type="component" value="Unassembled WGS sequence"/>
</dbReference>
<evidence type="ECO:0008006" key="3">
    <source>
        <dbReference type="Google" id="ProtNLM"/>
    </source>
</evidence>
<protein>
    <recommendedName>
        <fullName evidence="3">Glycosyltransferase</fullName>
    </recommendedName>
</protein>
<keyword evidence="2" id="KW-1185">Reference proteome</keyword>
<sequence>MKKVIIVSPHFPPSNLAAVHRSRLFAKHLPEFGWEPIIVTVDEAYYEEALDPNLVKLLPASLRIEKVAASSTKNIRLIGDIGIRGFRQMLKRILFLCSSEKIDFLYIPIPSNFAALLGPIISRKTGIPYGIDYIDPWVHRWPGTEKKISKAYGSMKLGEWLEPLAVKKVSLITGVAPGYYEAVLERNPHLKNKVVTASMPYGGEAEDHLMVERLGLKPYLFKKEPGTFDFVYAGAMLPKAYKPLEEVLKVLAANLKHFENIRIHFIGSGYSPNDAQSYNIKALASKYGLWESVIFEYPKRIPYLEVLTHLNASDGAFIIGSTEAHYTPSKVYQAVLSQKPVFAVLHQASSACKVIESTGAGLTLTFDGEAGLDKIGKFLLNKWTSFLAFRETFDASQINQKAFDAYSAKNVTSILADALAKAISNKPS</sequence>
<dbReference type="EMBL" id="WVHT01000010">
    <property type="protein sequence ID" value="MXV52819.1"/>
    <property type="molecule type" value="Genomic_DNA"/>
</dbReference>
<dbReference type="AlphaFoldDB" id="A0A7K1YFR2"/>
<name>A0A7K1YFR2_9SPHI</name>
<dbReference type="Gene3D" id="3.40.50.2000">
    <property type="entry name" value="Glycogen Phosphorylase B"/>
    <property type="match status" value="1"/>
</dbReference>
<gene>
    <name evidence="1" type="ORF">GS399_17745</name>
</gene>
<comment type="caution">
    <text evidence="1">The sequence shown here is derived from an EMBL/GenBank/DDBJ whole genome shotgun (WGS) entry which is preliminary data.</text>
</comment>
<evidence type="ECO:0000313" key="1">
    <source>
        <dbReference type="EMBL" id="MXV52819.1"/>
    </source>
</evidence>
<organism evidence="1 2">
    <name type="scientific">Hufsiella arboris</name>
    <dbReference type="NCBI Taxonomy" id="2695275"/>
    <lineage>
        <taxon>Bacteria</taxon>
        <taxon>Pseudomonadati</taxon>
        <taxon>Bacteroidota</taxon>
        <taxon>Sphingobacteriia</taxon>
        <taxon>Sphingobacteriales</taxon>
        <taxon>Sphingobacteriaceae</taxon>
        <taxon>Hufsiella</taxon>
    </lineage>
</organism>
<accession>A0A7K1YFR2</accession>
<dbReference type="SUPFAM" id="SSF53756">
    <property type="entry name" value="UDP-Glycosyltransferase/glycogen phosphorylase"/>
    <property type="match status" value="1"/>
</dbReference>
<evidence type="ECO:0000313" key="2">
    <source>
        <dbReference type="Proteomes" id="UP000466586"/>
    </source>
</evidence>